<evidence type="ECO:0000313" key="3">
    <source>
        <dbReference type="Proteomes" id="UP001172778"/>
    </source>
</evidence>
<dbReference type="PROSITE" id="PS51819">
    <property type="entry name" value="VOC"/>
    <property type="match status" value="1"/>
</dbReference>
<feature type="domain" description="VOC" evidence="1">
    <location>
        <begin position="10"/>
        <end position="121"/>
    </location>
</feature>
<dbReference type="Pfam" id="PF00903">
    <property type="entry name" value="Glyoxalase"/>
    <property type="match status" value="1"/>
</dbReference>
<comment type="caution">
    <text evidence="2">The sequence shown here is derived from an EMBL/GenBank/DDBJ whole genome shotgun (WGS) entry which is preliminary data.</text>
</comment>
<evidence type="ECO:0000313" key="2">
    <source>
        <dbReference type="EMBL" id="MDK2123918.1"/>
    </source>
</evidence>
<dbReference type="InterPro" id="IPR029068">
    <property type="entry name" value="Glyas_Bleomycin-R_OHBP_Dase"/>
</dbReference>
<dbReference type="PANTHER" id="PTHR33993">
    <property type="entry name" value="GLYOXALASE-RELATED"/>
    <property type="match status" value="1"/>
</dbReference>
<organism evidence="2 3">
    <name type="scientific">Parachitinimonas caeni</name>
    <dbReference type="NCBI Taxonomy" id="3031301"/>
    <lineage>
        <taxon>Bacteria</taxon>
        <taxon>Pseudomonadati</taxon>
        <taxon>Pseudomonadota</taxon>
        <taxon>Betaproteobacteria</taxon>
        <taxon>Neisseriales</taxon>
        <taxon>Chitinibacteraceae</taxon>
        <taxon>Parachitinimonas</taxon>
    </lineage>
</organism>
<keyword evidence="3" id="KW-1185">Reference proteome</keyword>
<evidence type="ECO:0000259" key="1">
    <source>
        <dbReference type="PROSITE" id="PS51819"/>
    </source>
</evidence>
<accession>A0ABT7DV18</accession>
<dbReference type="InterPro" id="IPR004360">
    <property type="entry name" value="Glyas_Fos-R_dOase_dom"/>
</dbReference>
<dbReference type="RefSeq" id="WP_284100223.1">
    <property type="nucleotide sequence ID" value="NZ_JARRAF010000006.1"/>
</dbReference>
<proteinExistence type="predicted"/>
<dbReference type="Proteomes" id="UP001172778">
    <property type="component" value="Unassembled WGS sequence"/>
</dbReference>
<gene>
    <name evidence="2" type="ORF">PZA18_07630</name>
</gene>
<dbReference type="InterPro" id="IPR052164">
    <property type="entry name" value="Anthracycline_SecMetBiosynth"/>
</dbReference>
<protein>
    <submittedName>
        <fullName evidence="2">VOC family protein</fullName>
    </submittedName>
</protein>
<sequence length="126" mass="13425">MNTSFGLKPHIREVVYFVADIDAAAQWYGTLFGAAVEYENPRYAFIRLPEVTLGFHPADAKNASSTGGAAVYWQVERLDAALAHLEATGAVLLRGPGTTDLGEQVCLLCDPFGNLLGLNQPATTAG</sequence>
<dbReference type="PANTHER" id="PTHR33993:SF14">
    <property type="entry name" value="GB|AAF24581.1"/>
    <property type="match status" value="1"/>
</dbReference>
<dbReference type="EMBL" id="JARRAF010000006">
    <property type="protein sequence ID" value="MDK2123918.1"/>
    <property type="molecule type" value="Genomic_DNA"/>
</dbReference>
<dbReference type="SUPFAM" id="SSF54593">
    <property type="entry name" value="Glyoxalase/Bleomycin resistance protein/Dihydroxybiphenyl dioxygenase"/>
    <property type="match status" value="1"/>
</dbReference>
<dbReference type="InterPro" id="IPR037523">
    <property type="entry name" value="VOC_core"/>
</dbReference>
<name>A0ABT7DV18_9NEIS</name>
<reference evidence="2" key="1">
    <citation type="submission" date="2023-03" db="EMBL/GenBank/DDBJ databases">
        <title>Chitinimonas shenzhenensis gen. nov., sp. nov., a novel member of family Burkholderiaceae isolated from activated sludge collected in Shen Zhen, China.</title>
        <authorList>
            <person name="Wang X."/>
        </authorList>
    </citation>
    <scope>NUCLEOTIDE SEQUENCE</scope>
    <source>
        <strain evidence="2">DQS-5</strain>
    </source>
</reference>
<dbReference type="Gene3D" id="3.10.180.10">
    <property type="entry name" value="2,3-Dihydroxybiphenyl 1,2-Dioxygenase, domain 1"/>
    <property type="match status" value="1"/>
</dbReference>